<evidence type="ECO:0000256" key="1">
    <source>
        <dbReference type="ARBA" id="ARBA00008775"/>
    </source>
</evidence>
<dbReference type="EMBL" id="CP097332">
    <property type="protein sequence ID" value="UQX90259.1"/>
    <property type="molecule type" value="Genomic_DNA"/>
</dbReference>
<keyword evidence="4" id="KW-1185">Reference proteome</keyword>
<evidence type="ECO:0000313" key="3">
    <source>
        <dbReference type="EMBL" id="UQX90259.1"/>
    </source>
</evidence>
<organism evidence="3 4">
    <name type="scientific">Jatrophihabitans telluris</name>
    <dbReference type="NCBI Taxonomy" id="2038343"/>
    <lineage>
        <taxon>Bacteria</taxon>
        <taxon>Bacillati</taxon>
        <taxon>Actinomycetota</taxon>
        <taxon>Actinomycetes</taxon>
        <taxon>Jatrophihabitantales</taxon>
        <taxon>Jatrophihabitantaceae</taxon>
        <taxon>Jatrophihabitans</taxon>
    </lineage>
</organism>
<feature type="domain" description="TerD" evidence="2">
    <location>
        <begin position="3"/>
        <end position="183"/>
    </location>
</feature>
<dbReference type="PANTHER" id="PTHR32097:SF4">
    <property type="entry name" value="GENERAL STRESS PROTEIN 16U"/>
    <property type="match status" value="1"/>
</dbReference>
<dbReference type="PANTHER" id="PTHR32097">
    <property type="entry name" value="CAMP-BINDING PROTEIN 1-RELATED"/>
    <property type="match status" value="1"/>
</dbReference>
<dbReference type="Gene3D" id="2.60.60.30">
    <property type="entry name" value="sav2460 like domains"/>
    <property type="match status" value="1"/>
</dbReference>
<dbReference type="InterPro" id="IPR003325">
    <property type="entry name" value="TerD"/>
</dbReference>
<comment type="similarity">
    <text evidence="1">Belongs to the CAPAB/TerDEXZ family.</text>
</comment>
<name>A0ABY4R384_9ACTN</name>
<evidence type="ECO:0000313" key="4">
    <source>
        <dbReference type="Proteomes" id="UP001056336"/>
    </source>
</evidence>
<dbReference type="Proteomes" id="UP001056336">
    <property type="component" value="Chromosome"/>
</dbReference>
<sequence>MAEMRRGSNVELTREIPDLAKVILGVRFNAGSEHVLADNLVVATLLTDRSSRILSDEHFVFFNQLSSPEESVSQREAALGGDDEQVEVDLAAVPAAVERVVVVLYLNEGIAQRRSLGQLRECVIRVVDAGNNSELVRSENLAPALSAETAIALGELYRHSGGWKFKVIGDGYTKGIAGIAADYGIAL</sequence>
<proteinExistence type="inferred from homology"/>
<dbReference type="InterPro" id="IPR051324">
    <property type="entry name" value="Stress/Tellurium_Resist"/>
</dbReference>
<dbReference type="Pfam" id="PF02342">
    <property type="entry name" value="TerD"/>
    <property type="match status" value="1"/>
</dbReference>
<reference evidence="3" key="2">
    <citation type="submission" date="2022-05" db="EMBL/GenBank/DDBJ databases">
        <authorList>
            <person name="Kim J.-S."/>
            <person name="Lee K."/>
            <person name="Suh M."/>
            <person name="Eom M."/>
            <person name="Kim J.-S."/>
            <person name="Kim D.-S."/>
            <person name="Ko S.-H."/>
            <person name="Shin Y."/>
            <person name="Lee J.-S."/>
        </authorList>
    </citation>
    <scope>NUCLEOTIDE SEQUENCE</scope>
    <source>
        <strain evidence="3">N237</strain>
    </source>
</reference>
<gene>
    <name evidence="3" type="ORF">M6D93_09725</name>
</gene>
<evidence type="ECO:0000259" key="2">
    <source>
        <dbReference type="Pfam" id="PF02342"/>
    </source>
</evidence>
<dbReference type="CDD" id="cd06974">
    <property type="entry name" value="TerD_like"/>
    <property type="match status" value="1"/>
</dbReference>
<protein>
    <submittedName>
        <fullName evidence="3">TerD family protein</fullName>
    </submittedName>
</protein>
<dbReference type="RefSeq" id="WP_249774155.1">
    <property type="nucleotide sequence ID" value="NZ_CP097332.1"/>
</dbReference>
<reference evidence="3" key="1">
    <citation type="journal article" date="2018" name="Int. J. Syst. Evol. Microbiol.">
        <title>Jatrophihabitans telluris sp. nov., isolated from sediment soil of lava forest wetlands and the emended description of the genus Jatrophihabitans.</title>
        <authorList>
            <person name="Lee K.C."/>
            <person name="Suh M.K."/>
            <person name="Eom M.K."/>
            <person name="Kim K.K."/>
            <person name="Kim J.S."/>
            <person name="Kim D.S."/>
            <person name="Ko S.H."/>
            <person name="Shin Y.K."/>
            <person name="Lee J.S."/>
        </authorList>
    </citation>
    <scope>NUCLEOTIDE SEQUENCE</scope>
    <source>
        <strain evidence="3">N237</strain>
    </source>
</reference>
<accession>A0ABY4R384</accession>